<dbReference type="EMBL" id="CP020465">
    <property type="protein sequence ID" value="ASP48713.1"/>
    <property type="molecule type" value="Genomic_DNA"/>
</dbReference>
<keyword evidence="2" id="KW-1185">Reference proteome</keyword>
<accession>A0A222GAR5</accession>
<name>A0A222GAR5_9GAMM</name>
<evidence type="ECO:0000313" key="2">
    <source>
        <dbReference type="Proteomes" id="UP000202259"/>
    </source>
</evidence>
<evidence type="ECO:0000313" key="1">
    <source>
        <dbReference type="EMBL" id="ASP48713.1"/>
    </source>
</evidence>
<protein>
    <submittedName>
        <fullName evidence="1">Uncharacterized protein</fullName>
    </submittedName>
</protein>
<dbReference type="AlphaFoldDB" id="A0A222GAR5"/>
<organism evidence="1 2">
    <name type="scientific">Cognaticolwellia beringensis</name>
    <dbReference type="NCBI Taxonomy" id="1967665"/>
    <lineage>
        <taxon>Bacteria</taxon>
        <taxon>Pseudomonadati</taxon>
        <taxon>Pseudomonadota</taxon>
        <taxon>Gammaproteobacteria</taxon>
        <taxon>Alteromonadales</taxon>
        <taxon>Colwelliaceae</taxon>
        <taxon>Cognaticolwellia</taxon>
    </lineage>
</organism>
<dbReference type="KEGG" id="cber:B5D82_13585"/>
<sequence>MFFIDDPREIIIDRGKIILTLIRSLYRGLPNDENIFKKPNPKNIIAKAKSQQSRHKVTYTVLFLATTTWVFVASNY</sequence>
<gene>
    <name evidence="1" type="ORF">B5D82_13585</name>
</gene>
<dbReference type="Proteomes" id="UP000202259">
    <property type="component" value="Chromosome"/>
</dbReference>
<proteinExistence type="predicted"/>
<reference evidence="1 2" key="1">
    <citation type="submission" date="2017-08" db="EMBL/GenBank/DDBJ databases">
        <title>Complete genome of Colwellia sp. NB097-1, a psychrophile bacterium ioslated from Bering Sea.</title>
        <authorList>
            <person name="Chen X."/>
        </authorList>
    </citation>
    <scope>NUCLEOTIDE SEQUENCE [LARGE SCALE GENOMIC DNA]</scope>
    <source>
        <strain evidence="1 2">NB097-1</strain>
    </source>
</reference>